<feature type="signal peptide" evidence="3">
    <location>
        <begin position="1"/>
        <end position="20"/>
    </location>
</feature>
<evidence type="ECO:0000256" key="3">
    <source>
        <dbReference type="SAM" id="SignalP"/>
    </source>
</evidence>
<dbReference type="Pfam" id="PF02275">
    <property type="entry name" value="CBAH"/>
    <property type="match status" value="1"/>
</dbReference>
<dbReference type="Gene3D" id="3.60.60.10">
    <property type="entry name" value="Penicillin V Acylase, Chain A"/>
    <property type="match status" value="1"/>
</dbReference>
<dbReference type="EMBL" id="LGGP01000127">
    <property type="protein sequence ID" value="KUK80651.1"/>
    <property type="molecule type" value="Genomic_DNA"/>
</dbReference>
<comment type="similarity">
    <text evidence="1">Belongs to the peptidase C59 family.</text>
</comment>
<organism evidence="5 6">
    <name type="scientific">Mesotoga prima</name>
    <dbReference type="NCBI Taxonomy" id="1184387"/>
    <lineage>
        <taxon>Bacteria</taxon>
        <taxon>Thermotogati</taxon>
        <taxon>Thermotogota</taxon>
        <taxon>Thermotogae</taxon>
        <taxon>Kosmotogales</taxon>
        <taxon>Kosmotogaceae</taxon>
        <taxon>Mesotoga</taxon>
    </lineage>
</organism>
<keyword evidence="2" id="KW-0378">Hydrolase</keyword>
<gene>
    <name evidence="5" type="ORF">XD94_0848</name>
</gene>
<reference evidence="6" key="1">
    <citation type="journal article" date="2015" name="MBio">
        <title>Genome-Resolved Metagenomic Analysis Reveals Roles for Candidate Phyla and Other Microbial Community Members in Biogeochemical Transformations in Oil Reservoirs.</title>
        <authorList>
            <person name="Hu P."/>
            <person name="Tom L."/>
            <person name="Singh A."/>
            <person name="Thomas B.C."/>
            <person name="Baker B.J."/>
            <person name="Piceno Y.M."/>
            <person name="Andersen G.L."/>
            <person name="Banfield J.F."/>
        </authorList>
    </citation>
    <scope>NUCLEOTIDE SEQUENCE [LARGE SCALE GENOMIC DNA]</scope>
</reference>
<dbReference type="AlphaFoldDB" id="A0A124FYB5"/>
<evidence type="ECO:0000313" key="5">
    <source>
        <dbReference type="EMBL" id="KUK80651.1"/>
    </source>
</evidence>
<evidence type="ECO:0000259" key="4">
    <source>
        <dbReference type="Pfam" id="PF02275"/>
    </source>
</evidence>
<dbReference type="GO" id="GO:0016787">
    <property type="term" value="F:hydrolase activity"/>
    <property type="evidence" value="ECO:0007669"/>
    <property type="project" value="UniProtKB-KW"/>
</dbReference>
<dbReference type="InterPro" id="IPR052193">
    <property type="entry name" value="Peptidase_C59"/>
</dbReference>
<dbReference type="Proteomes" id="UP000054092">
    <property type="component" value="Unassembled WGS sequence"/>
</dbReference>
<name>A0A124FYB5_9BACT</name>
<evidence type="ECO:0000313" key="6">
    <source>
        <dbReference type="Proteomes" id="UP000054092"/>
    </source>
</evidence>
<feature type="chain" id="PRO_5007171886" evidence="3">
    <location>
        <begin position="21"/>
        <end position="362"/>
    </location>
</feature>
<dbReference type="PROSITE" id="PS51257">
    <property type="entry name" value="PROKAR_LIPOPROTEIN"/>
    <property type="match status" value="1"/>
</dbReference>
<proteinExistence type="inferred from homology"/>
<dbReference type="SUPFAM" id="SSF56235">
    <property type="entry name" value="N-terminal nucleophile aminohydrolases (Ntn hydrolases)"/>
    <property type="match status" value="1"/>
</dbReference>
<dbReference type="InterPro" id="IPR029132">
    <property type="entry name" value="CBAH/NAAA_C"/>
</dbReference>
<comment type="caution">
    <text evidence="5">The sequence shown here is derived from an EMBL/GenBank/DDBJ whole genome shotgun (WGS) entry which is preliminary data.</text>
</comment>
<dbReference type="CDD" id="cd00542">
    <property type="entry name" value="Ntn_PVA"/>
    <property type="match status" value="1"/>
</dbReference>
<dbReference type="InterPro" id="IPR029055">
    <property type="entry name" value="Ntn_hydrolases_N"/>
</dbReference>
<dbReference type="PATRIC" id="fig|1184387.3.peg.1240"/>
<dbReference type="PANTHER" id="PTHR35527:SF2">
    <property type="entry name" value="HYDROLASE"/>
    <property type="match status" value="1"/>
</dbReference>
<sequence length="362" mass="40340">MFAMKRFLMCVLLLVSLTGASIGCTGFRVVSRDGSIIAARTLEFEFDLESKIMVVPRGTFMTAFTTGWEGLSWNVKYGYVGANALGMDLVADGINEVGLACGAFYFSGCAGYQELQREFYRETLSQYDLVGWILGNFATVDEVKTALENIRVYGLAIMVTESTVMPLHHIVYDAKGGCIVIEYVEGELNIHENPLGVITNNPTFDWHLQNLSNYVNLTPVNIKSSKLGDFEIKATGNGTGLLGLPGDNTSPSRFVRAAFYSHGEVKPAHAKEAVTLAWHILNALDIPEGLVVNEELGWVVTRDIAYWSAVRDLTNRVYYYRTYGDLNIRKVELDRIDFSSGNIRFLNMSHEQSYIDVTDEIK</sequence>
<feature type="domain" description="Choloylglycine hydrolase/NAAA C-terminal" evidence="4">
    <location>
        <begin position="24"/>
        <end position="338"/>
    </location>
</feature>
<keyword evidence="3" id="KW-0732">Signal</keyword>
<evidence type="ECO:0000256" key="2">
    <source>
        <dbReference type="ARBA" id="ARBA00022801"/>
    </source>
</evidence>
<accession>A0A124FYB5</accession>
<protein>
    <submittedName>
        <fullName evidence="5">Penicillin V acylase-like amidase</fullName>
    </submittedName>
</protein>
<evidence type="ECO:0000256" key="1">
    <source>
        <dbReference type="ARBA" id="ARBA00006625"/>
    </source>
</evidence>
<dbReference type="PANTHER" id="PTHR35527">
    <property type="entry name" value="CHOLOYLGLYCINE HYDROLASE"/>
    <property type="match status" value="1"/>
</dbReference>